<dbReference type="SUPFAM" id="SSF53686">
    <property type="entry name" value="Tryptophan synthase beta subunit-like PLP-dependent enzymes"/>
    <property type="match status" value="1"/>
</dbReference>
<dbReference type="InterPro" id="IPR036052">
    <property type="entry name" value="TrpB-like_PALP_sf"/>
</dbReference>
<dbReference type="PROSITE" id="PS00165">
    <property type="entry name" value="DEHYDRATASE_SER_THR"/>
    <property type="match status" value="1"/>
</dbReference>
<feature type="non-terminal residue" evidence="7">
    <location>
        <position position="94"/>
    </location>
</feature>
<proteinExistence type="inferred from homology"/>
<reference evidence="7 8" key="1">
    <citation type="submission" date="2024-01" db="EMBL/GenBank/DDBJ databases">
        <title>The diversity of rhizobia nodulating Mimosa spp. in eleven states of Brazil covering several biomes is determined by host plant, location, and edaphic factors.</title>
        <authorList>
            <person name="Rouws L."/>
            <person name="Barauna A."/>
            <person name="Beukes C."/>
            <person name="De Faria S.M."/>
            <person name="Gross E."/>
            <person name="Dos Reis Junior F.B."/>
            <person name="Simon M."/>
            <person name="Maluk M."/>
            <person name="Odee D.W."/>
            <person name="Kenicer G."/>
            <person name="Young J.P.W."/>
            <person name="Reis V.M."/>
            <person name="Zilli J."/>
            <person name="James E.K."/>
        </authorList>
    </citation>
    <scope>NUCLEOTIDE SEQUENCE [LARGE SCALE GENOMIC DNA]</scope>
    <source>
        <strain evidence="7 8">JPY164</strain>
    </source>
</reference>
<protein>
    <submittedName>
        <fullName evidence="7">Pyridoxal-phosphate dependent enzyme</fullName>
    </submittedName>
</protein>
<dbReference type="Gene3D" id="3.40.50.1100">
    <property type="match status" value="1"/>
</dbReference>
<gene>
    <name evidence="7" type="ORF">VSR33_29310</name>
</gene>
<dbReference type="EMBL" id="JAYMRW010000016">
    <property type="protein sequence ID" value="MEM5451580.1"/>
    <property type="molecule type" value="Genomic_DNA"/>
</dbReference>
<feature type="region of interest" description="Disordered" evidence="5">
    <location>
        <begin position="1"/>
        <end position="26"/>
    </location>
</feature>
<accession>A0ABU9SJP7</accession>
<feature type="domain" description="Tryptophan synthase beta chain-like PALP" evidence="6">
    <location>
        <begin position="42"/>
        <end position="89"/>
    </location>
</feature>
<dbReference type="InterPro" id="IPR000634">
    <property type="entry name" value="Ser/Thr_deHydtase_PyrdxlP-BS"/>
</dbReference>
<dbReference type="RefSeq" id="WP_406953699.1">
    <property type="nucleotide sequence ID" value="NZ_JAYMRW010000016.1"/>
</dbReference>
<keyword evidence="8" id="KW-1185">Reference proteome</keyword>
<dbReference type="Proteomes" id="UP001390669">
    <property type="component" value="Unassembled WGS sequence"/>
</dbReference>
<name>A0ABU9SJP7_9BURK</name>
<evidence type="ECO:0000256" key="4">
    <source>
        <dbReference type="ARBA" id="ARBA00023239"/>
    </source>
</evidence>
<evidence type="ECO:0000256" key="2">
    <source>
        <dbReference type="ARBA" id="ARBA00010869"/>
    </source>
</evidence>
<keyword evidence="4" id="KW-0456">Lyase</keyword>
<organism evidence="7 8">
    <name type="scientific">Paraburkholderia guartelaensis</name>
    <dbReference type="NCBI Taxonomy" id="2546446"/>
    <lineage>
        <taxon>Bacteria</taxon>
        <taxon>Pseudomonadati</taxon>
        <taxon>Pseudomonadota</taxon>
        <taxon>Betaproteobacteria</taxon>
        <taxon>Burkholderiales</taxon>
        <taxon>Burkholderiaceae</taxon>
        <taxon>Paraburkholderia</taxon>
    </lineage>
</organism>
<dbReference type="InterPro" id="IPR050147">
    <property type="entry name" value="Ser/Thr_Dehydratase"/>
</dbReference>
<comment type="cofactor">
    <cofactor evidence="1">
        <name>pyridoxal 5'-phosphate</name>
        <dbReference type="ChEBI" id="CHEBI:597326"/>
    </cofactor>
</comment>
<evidence type="ECO:0000259" key="6">
    <source>
        <dbReference type="Pfam" id="PF00291"/>
    </source>
</evidence>
<evidence type="ECO:0000256" key="5">
    <source>
        <dbReference type="SAM" id="MobiDB-lite"/>
    </source>
</evidence>
<keyword evidence="3" id="KW-0663">Pyridoxal phosphate</keyword>
<dbReference type="Pfam" id="PF00291">
    <property type="entry name" value="PALP"/>
    <property type="match status" value="1"/>
</dbReference>
<dbReference type="PANTHER" id="PTHR48078:SF11">
    <property type="entry name" value="THREONINE DEHYDRATASE, MITOCHONDRIAL"/>
    <property type="match status" value="1"/>
</dbReference>
<dbReference type="PANTHER" id="PTHR48078">
    <property type="entry name" value="THREONINE DEHYDRATASE, MITOCHONDRIAL-RELATED"/>
    <property type="match status" value="1"/>
</dbReference>
<evidence type="ECO:0000313" key="7">
    <source>
        <dbReference type="EMBL" id="MEM5451580.1"/>
    </source>
</evidence>
<dbReference type="InterPro" id="IPR001926">
    <property type="entry name" value="TrpB-like_PALP"/>
</dbReference>
<evidence type="ECO:0000256" key="1">
    <source>
        <dbReference type="ARBA" id="ARBA00001933"/>
    </source>
</evidence>
<comment type="similarity">
    <text evidence="2">Belongs to the serine/threonine dehydratase family.</text>
</comment>
<sequence length="94" mass="10789">MQVHQSRPTAEATEVVKATDSAESRRDENDYLRKILTARVYDAARETELERAPNLSARLRNAVFLKREDNQPVFSFKLRGAYNKMAHLSPAQLE</sequence>
<evidence type="ECO:0000256" key="3">
    <source>
        <dbReference type="ARBA" id="ARBA00022898"/>
    </source>
</evidence>
<evidence type="ECO:0000313" key="8">
    <source>
        <dbReference type="Proteomes" id="UP001390669"/>
    </source>
</evidence>
<comment type="caution">
    <text evidence="7">The sequence shown here is derived from an EMBL/GenBank/DDBJ whole genome shotgun (WGS) entry which is preliminary data.</text>
</comment>